<dbReference type="OrthoDB" id="9807568at2"/>
<protein>
    <submittedName>
        <fullName evidence="10">Multicomponent Na+:H+ antiporter subunit D</fullName>
    </submittedName>
</protein>
<evidence type="ECO:0000256" key="4">
    <source>
        <dbReference type="ARBA" id="ARBA00022692"/>
    </source>
</evidence>
<dbReference type="PRINTS" id="PR01434">
    <property type="entry name" value="NADHDHGNASE5"/>
</dbReference>
<keyword evidence="4 7" id="KW-0812">Transmembrane</keyword>
<reference evidence="10 11" key="1">
    <citation type="submission" date="2016-10" db="EMBL/GenBank/DDBJ databases">
        <authorList>
            <person name="de Groot N.N."/>
        </authorList>
    </citation>
    <scope>NUCLEOTIDE SEQUENCE [LARGE SCALE GENOMIC DNA]</scope>
    <source>
        <strain evidence="10 11">DSM 3217</strain>
    </source>
</reference>
<feature type="transmembrane region" description="Helical" evidence="8">
    <location>
        <begin position="37"/>
        <end position="55"/>
    </location>
</feature>
<feature type="transmembrane region" description="Helical" evidence="8">
    <location>
        <begin position="335"/>
        <end position="357"/>
    </location>
</feature>
<feature type="transmembrane region" description="Helical" evidence="8">
    <location>
        <begin position="207"/>
        <end position="225"/>
    </location>
</feature>
<dbReference type="AlphaFoldDB" id="A0A1G6BSD6"/>
<dbReference type="PANTHER" id="PTHR42703:SF1">
    <property type="entry name" value="NA(+)_H(+) ANTIPORTER SUBUNIT D1"/>
    <property type="match status" value="1"/>
</dbReference>
<keyword evidence="11" id="KW-1185">Reference proteome</keyword>
<feature type="transmembrane region" description="Helical" evidence="8">
    <location>
        <begin position="137"/>
        <end position="155"/>
    </location>
</feature>
<dbReference type="RefSeq" id="WP_090173987.1">
    <property type="nucleotide sequence ID" value="NZ_FMXR01000012.1"/>
</dbReference>
<name>A0A1G6BSD6_EUBOX</name>
<feature type="transmembrane region" description="Helical" evidence="8">
    <location>
        <begin position="413"/>
        <end position="438"/>
    </location>
</feature>
<accession>A0A1G6BSD6</accession>
<comment type="subcellular location">
    <subcellularLocation>
        <location evidence="1">Cell membrane</location>
        <topology evidence="1">Multi-pass membrane protein</topology>
    </subcellularLocation>
    <subcellularLocation>
        <location evidence="7">Membrane</location>
        <topology evidence="7">Multi-pass membrane protein</topology>
    </subcellularLocation>
</comment>
<dbReference type="InterPro" id="IPR050586">
    <property type="entry name" value="CPA3_Na-H_Antiporter_D"/>
</dbReference>
<evidence type="ECO:0000259" key="9">
    <source>
        <dbReference type="Pfam" id="PF00361"/>
    </source>
</evidence>
<dbReference type="InterPro" id="IPR001750">
    <property type="entry name" value="ND/Mrp_TM"/>
</dbReference>
<feature type="transmembrane region" description="Helical" evidence="8">
    <location>
        <begin position="112"/>
        <end position="131"/>
    </location>
</feature>
<feature type="transmembrane region" description="Helical" evidence="8">
    <location>
        <begin position="6"/>
        <end position="25"/>
    </location>
</feature>
<dbReference type="Proteomes" id="UP000199228">
    <property type="component" value="Unassembled WGS sequence"/>
</dbReference>
<comment type="similarity">
    <text evidence="2">Belongs to the CPA3 antiporters (TC 2.A.63) subunit D family.</text>
</comment>
<feature type="transmembrane region" description="Helical" evidence="8">
    <location>
        <begin position="308"/>
        <end position="329"/>
    </location>
</feature>
<dbReference type="EMBL" id="FMXR01000012">
    <property type="protein sequence ID" value="SDB23549.1"/>
    <property type="molecule type" value="Genomic_DNA"/>
</dbReference>
<dbReference type="STRING" id="1732.SAMN02910417_01755"/>
<proteinExistence type="inferred from homology"/>
<evidence type="ECO:0000256" key="7">
    <source>
        <dbReference type="RuleBase" id="RU000320"/>
    </source>
</evidence>
<feature type="transmembrane region" description="Helical" evidence="8">
    <location>
        <begin position="458"/>
        <end position="478"/>
    </location>
</feature>
<feature type="transmembrane region" description="Helical" evidence="8">
    <location>
        <begin position="167"/>
        <end position="187"/>
    </location>
</feature>
<dbReference type="PANTHER" id="PTHR42703">
    <property type="entry name" value="NADH DEHYDROGENASE"/>
    <property type="match status" value="1"/>
</dbReference>
<organism evidence="10 11">
    <name type="scientific">Eubacterium oxidoreducens</name>
    <dbReference type="NCBI Taxonomy" id="1732"/>
    <lineage>
        <taxon>Bacteria</taxon>
        <taxon>Bacillati</taxon>
        <taxon>Bacillota</taxon>
        <taxon>Clostridia</taxon>
        <taxon>Eubacteriales</taxon>
        <taxon>Eubacteriaceae</taxon>
        <taxon>Eubacterium</taxon>
    </lineage>
</organism>
<keyword evidence="5 8" id="KW-1133">Transmembrane helix</keyword>
<gene>
    <name evidence="10" type="ORF">SAMN02910417_01755</name>
</gene>
<evidence type="ECO:0000256" key="2">
    <source>
        <dbReference type="ARBA" id="ARBA00005346"/>
    </source>
</evidence>
<feature type="transmembrane region" description="Helical" evidence="8">
    <location>
        <begin position="378"/>
        <end position="401"/>
    </location>
</feature>
<feature type="domain" description="NADH:quinone oxidoreductase/Mrp antiporter transmembrane" evidence="9">
    <location>
        <begin position="131"/>
        <end position="425"/>
    </location>
</feature>
<keyword evidence="3" id="KW-1003">Cell membrane</keyword>
<evidence type="ECO:0000313" key="10">
    <source>
        <dbReference type="EMBL" id="SDB23549.1"/>
    </source>
</evidence>
<feature type="transmembrane region" description="Helical" evidence="8">
    <location>
        <begin position="75"/>
        <end position="100"/>
    </location>
</feature>
<evidence type="ECO:0000256" key="5">
    <source>
        <dbReference type="ARBA" id="ARBA00022989"/>
    </source>
</evidence>
<evidence type="ECO:0000256" key="1">
    <source>
        <dbReference type="ARBA" id="ARBA00004651"/>
    </source>
</evidence>
<feature type="transmembrane region" description="Helical" evidence="8">
    <location>
        <begin position="246"/>
        <end position="270"/>
    </location>
</feature>
<sequence>MEIISILPALTPAFPLIACGLIFFFSKYPNIRESFSVGAAIACAIVNFVIAGGVYQGNTYRFVLCKLTDTLEFAFRADAAGALFAVVSSFLYVAVAFYAIGYMRGHHEKDQTGFYAFFAMCICSAQGIAYAGNLLTFFVFFEMLTIATWPLVFHERNDEAKFSGRKYLIYTLIPGQVFLAGIVVVYMMSNTLDFTAGGFMNSHMGSVVQLGVLFFMLIAAGAIKAGMMPFHGWLPSAMIAPTPVSALLHAVAVVKAGVFCVIRIVGYVYGTELLKEIGVCQILQWFAGATIILASIIALSQDNLKRRLAFSTVGQLSYIILGCCILNETGYVGSLYHIVAHALMKITLFMCAGAIIVTTHKTDVSQMHGIGKQMPITIGCFTIASLGIIGLPGTVGFISKWNLTLGALEQGNHAYIVILLISALLGLMYLMPVTYGAFFTKDISGDYTEFKEADLRMLIPICATTVLSVLLGIAPNIFVHLYSLAKMAASAIS</sequence>
<feature type="transmembrane region" description="Helical" evidence="8">
    <location>
        <begin position="282"/>
        <end position="299"/>
    </location>
</feature>
<dbReference type="Pfam" id="PF00361">
    <property type="entry name" value="Proton_antipo_M"/>
    <property type="match status" value="1"/>
</dbReference>
<keyword evidence="6 8" id="KW-0472">Membrane</keyword>
<evidence type="ECO:0000256" key="6">
    <source>
        <dbReference type="ARBA" id="ARBA00023136"/>
    </source>
</evidence>
<dbReference type="GO" id="GO:0005886">
    <property type="term" value="C:plasma membrane"/>
    <property type="evidence" value="ECO:0007669"/>
    <property type="project" value="UniProtKB-SubCell"/>
</dbReference>
<evidence type="ECO:0000313" key="11">
    <source>
        <dbReference type="Proteomes" id="UP000199228"/>
    </source>
</evidence>
<evidence type="ECO:0000256" key="8">
    <source>
        <dbReference type="SAM" id="Phobius"/>
    </source>
</evidence>
<evidence type="ECO:0000256" key="3">
    <source>
        <dbReference type="ARBA" id="ARBA00022475"/>
    </source>
</evidence>